<dbReference type="Proteomes" id="UP000095287">
    <property type="component" value="Unplaced"/>
</dbReference>
<evidence type="ECO:0000256" key="1">
    <source>
        <dbReference type="SAM" id="SignalP"/>
    </source>
</evidence>
<dbReference type="PANTHER" id="PTHR34311:SF10">
    <property type="entry name" value="NEMATODE SPECIFIC PEPTIDE FAMILY-RELATED"/>
    <property type="match status" value="1"/>
</dbReference>
<organism evidence="2 3">
    <name type="scientific">Steinernema glaseri</name>
    <dbReference type="NCBI Taxonomy" id="37863"/>
    <lineage>
        <taxon>Eukaryota</taxon>
        <taxon>Metazoa</taxon>
        <taxon>Ecdysozoa</taxon>
        <taxon>Nematoda</taxon>
        <taxon>Chromadorea</taxon>
        <taxon>Rhabditida</taxon>
        <taxon>Tylenchina</taxon>
        <taxon>Panagrolaimomorpha</taxon>
        <taxon>Strongyloidoidea</taxon>
        <taxon>Steinernematidae</taxon>
        <taxon>Steinernema</taxon>
    </lineage>
</organism>
<name>A0A1I8A642_9BILA</name>
<dbReference type="AlphaFoldDB" id="A0A1I8A642"/>
<keyword evidence="1" id="KW-0732">Signal</keyword>
<keyword evidence="2" id="KW-1185">Reference proteome</keyword>
<evidence type="ECO:0000313" key="2">
    <source>
        <dbReference type="Proteomes" id="UP000095287"/>
    </source>
</evidence>
<dbReference type="WBParaSite" id="L893_g3326.t1">
    <property type="protein sequence ID" value="L893_g3326.t1"/>
    <property type="gene ID" value="L893_g3326"/>
</dbReference>
<dbReference type="PANTHER" id="PTHR34311">
    <property type="entry name" value="PROTEIN CBG21698-RELATED"/>
    <property type="match status" value="1"/>
</dbReference>
<sequence>MLLSALLILCLSALSSAQQKTCQRATEPKCDPVVSACCDHNFQDYLNIATTCGDTATMYSPICKRNQIGKIYGEGGTAGVLKVCDAYSQYRNCLGRSVIACTTEAYYIENQLLNVQNAQALQALYTELNFICGAGMDIYLNNDKCMSQVFVNNATFIENCRAQFRADIEANPMRACVWEANLLECVQTPFRQSCNVEAEWWMCELERVVVGNWLPACSTPCSISQNPKVFNGFKQRDSKEQH</sequence>
<feature type="signal peptide" evidence="1">
    <location>
        <begin position="1"/>
        <end position="17"/>
    </location>
</feature>
<protein>
    <submittedName>
        <fullName evidence="3">DUF19 domain-containing protein</fullName>
    </submittedName>
</protein>
<feature type="chain" id="PRO_5009314294" evidence="1">
    <location>
        <begin position="18"/>
        <end position="242"/>
    </location>
</feature>
<accession>A0A1I8A642</accession>
<proteinExistence type="predicted"/>
<reference evidence="3" key="1">
    <citation type="submission" date="2016-11" db="UniProtKB">
        <authorList>
            <consortium name="WormBaseParasite"/>
        </authorList>
    </citation>
    <scope>IDENTIFICATION</scope>
</reference>
<evidence type="ECO:0000313" key="3">
    <source>
        <dbReference type="WBParaSite" id="L893_g3326.t1"/>
    </source>
</evidence>